<dbReference type="Proteomes" id="UP000246018">
    <property type="component" value="Unassembled WGS sequence"/>
</dbReference>
<keyword evidence="1" id="KW-0472">Membrane</keyword>
<dbReference type="EMBL" id="QDGZ01000015">
    <property type="protein sequence ID" value="PVG80689.1"/>
    <property type="molecule type" value="Genomic_DNA"/>
</dbReference>
<keyword evidence="3" id="KW-1185">Reference proteome</keyword>
<feature type="transmembrane region" description="Helical" evidence="1">
    <location>
        <begin position="116"/>
        <end position="141"/>
    </location>
</feature>
<feature type="transmembrane region" description="Helical" evidence="1">
    <location>
        <begin position="24"/>
        <end position="41"/>
    </location>
</feature>
<organism evidence="2 3">
    <name type="scientific">Nocardioides gansuensis</name>
    <dbReference type="NCBI Taxonomy" id="2138300"/>
    <lineage>
        <taxon>Bacteria</taxon>
        <taxon>Bacillati</taxon>
        <taxon>Actinomycetota</taxon>
        <taxon>Actinomycetes</taxon>
        <taxon>Propionibacteriales</taxon>
        <taxon>Nocardioidaceae</taxon>
        <taxon>Nocardioides</taxon>
    </lineage>
</organism>
<evidence type="ECO:0000313" key="3">
    <source>
        <dbReference type="Proteomes" id="UP000246018"/>
    </source>
</evidence>
<reference evidence="2 3" key="1">
    <citation type="submission" date="2018-04" db="EMBL/GenBank/DDBJ databases">
        <title>Genome of Nocardioides gansuensis WSJ-1.</title>
        <authorList>
            <person name="Wu S."/>
            <person name="Wang G."/>
        </authorList>
    </citation>
    <scope>NUCLEOTIDE SEQUENCE [LARGE SCALE GENOMIC DNA]</scope>
    <source>
        <strain evidence="2 3">WSJ-1</strain>
    </source>
</reference>
<proteinExistence type="predicted"/>
<comment type="caution">
    <text evidence="2">The sequence shown here is derived from an EMBL/GenBank/DDBJ whole genome shotgun (WGS) entry which is preliminary data.</text>
</comment>
<sequence length="154" mass="16582">MALAAFGLVDSVSQQTGRAVTDTGFVVFSAFAAWACFRAARLRPPGRRLPWRLLGTSAMCYAVGNTIWFYYQVLAPETQTYPGPADVFFVAVVPFAIAAMLTLPSRSLSPAARARAIVDGAIVGAALLFISWILVVGPLFAQLGEASWIYLTVY</sequence>
<evidence type="ECO:0000313" key="2">
    <source>
        <dbReference type="EMBL" id="PVG80689.1"/>
    </source>
</evidence>
<accession>A0A2T8F4T9</accession>
<evidence type="ECO:0000256" key="1">
    <source>
        <dbReference type="SAM" id="Phobius"/>
    </source>
</evidence>
<keyword evidence="1" id="KW-0812">Transmembrane</keyword>
<feature type="non-terminal residue" evidence="2">
    <location>
        <position position="154"/>
    </location>
</feature>
<feature type="transmembrane region" description="Helical" evidence="1">
    <location>
        <begin position="83"/>
        <end position="104"/>
    </location>
</feature>
<keyword evidence="1" id="KW-1133">Transmembrane helix</keyword>
<protein>
    <submittedName>
        <fullName evidence="2">Uncharacterized protein</fullName>
    </submittedName>
</protein>
<dbReference type="AlphaFoldDB" id="A0A2T8F4T9"/>
<gene>
    <name evidence="2" type="ORF">DDE18_21705</name>
</gene>
<feature type="transmembrane region" description="Helical" evidence="1">
    <location>
        <begin position="53"/>
        <end position="71"/>
    </location>
</feature>
<name>A0A2T8F4T9_9ACTN</name>